<comment type="caution">
    <text evidence="2">The sequence shown here is derived from an EMBL/GenBank/DDBJ whole genome shotgun (WGS) entry which is preliminary data.</text>
</comment>
<name>A0A972JHP2_9FLAO</name>
<dbReference type="EMBL" id="JAAMPU010000104">
    <property type="protein sequence ID" value="NMH28155.1"/>
    <property type="molecule type" value="Genomic_DNA"/>
</dbReference>
<proteinExistence type="predicted"/>
<dbReference type="InterPro" id="IPR000595">
    <property type="entry name" value="cNMP-bd_dom"/>
</dbReference>
<sequence length="199" mass="23567">MSDMIDILKDRLISFAGMTLDEVSVSLPYWQNRTIPKGDFYNKQNVVCKDLGIVVKGIFRFYHYDPETGEEKNMFFFSQGQFIVSFGSFIYQHPCRYYIEALEDAEIIYIPYNYLQNIYSSHGAWQRFGRILAEHFFIQSQRRAEELLFLTHEERYVNLLAEHPEIVSRIPAFHIASYLGIKNQSLSRIRKRIADKQQQ</sequence>
<evidence type="ECO:0000313" key="3">
    <source>
        <dbReference type="Proteomes" id="UP000712080"/>
    </source>
</evidence>
<dbReference type="InterPro" id="IPR018490">
    <property type="entry name" value="cNMP-bd_dom_sf"/>
</dbReference>
<gene>
    <name evidence="2" type="ORF">G6047_08925</name>
</gene>
<reference evidence="2" key="1">
    <citation type="submission" date="2020-02" db="EMBL/GenBank/DDBJ databases">
        <title>Flavobacterium sp. genome.</title>
        <authorList>
            <person name="Jung H.S."/>
            <person name="Baek J.H."/>
            <person name="Jeon C.O."/>
        </authorList>
    </citation>
    <scope>NUCLEOTIDE SEQUENCE</scope>
    <source>
        <strain evidence="2">SE-s28</strain>
    </source>
</reference>
<dbReference type="AlphaFoldDB" id="A0A972JHP2"/>
<organism evidence="2 3">
    <name type="scientific">Flavobacterium silvaticum</name>
    <dbReference type="NCBI Taxonomy" id="1852020"/>
    <lineage>
        <taxon>Bacteria</taxon>
        <taxon>Pseudomonadati</taxon>
        <taxon>Bacteroidota</taxon>
        <taxon>Flavobacteriia</taxon>
        <taxon>Flavobacteriales</taxon>
        <taxon>Flavobacteriaceae</taxon>
        <taxon>Flavobacterium</taxon>
    </lineage>
</organism>
<dbReference type="Pfam" id="PF00027">
    <property type="entry name" value="cNMP_binding"/>
    <property type="match status" value="1"/>
</dbReference>
<evidence type="ECO:0000313" key="2">
    <source>
        <dbReference type="EMBL" id="NMH28155.1"/>
    </source>
</evidence>
<dbReference type="Gene3D" id="2.60.120.10">
    <property type="entry name" value="Jelly Rolls"/>
    <property type="match status" value="1"/>
</dbReference>
<evidence type="ECO:0000259" key="1">
    <source>
        <dbReference type="Pfam" id="PF00027"/>
    </source>
</evidence>
<dbReference type="SUPFAM" id="SSF51206">
    <property type="entry name" value="cAMP-binding domain-like"/>
    <property type="match status" value="1"/>
</dbReference>
<dbReference type="CDD" id="cd00038">
    <property type="entry name" value="CAP_ED"/>
    <property type="match status" value="1"/>
</dbReference>
<keyword evidence="3" id="KW-1185">Reference proteome</keyword>
<dbReference type="InterPro" id="IPR014710">
    <property type="entry name" value="RmlC-like_jellyroll"/>
</dbReference>
<accession>A0A972JHP2</accession>
<protein>
    <submittedName>
        <fullName evidence="2">Crp/Fnr family transcriptional regulator</fullName>
    </submittedName>
</protein>
<feature type="domain" description="Cyclic nucleotide-binding" evidence="1">
    <location>
        <begin position="33"/>
        <end position="122"/>
    </location>
</feature>
<dbReference type="Proteomes" id="UP000712080">
    <property type="component" value="Unassembled WGS sequence"/>
</dbReference>